<keyword evidence="6 7" id="KW-0472">Membrane</keyword>
<evidence type="ECO:0000313" key="9">
    <source>
        <dbReference type="EMBL" id="MFE8698208.1"/>
    </source>
</evidence>
<dbReference type="InterPro" id="IPR000515">
    <property type="entry name" value="MetI-like"/>
</dbReference>
<feature type="transmembrane region" description="Helical" evidence="7">
    <location>
        <begin position="257"/>
        <end position="285"/>
    </location>
</feature>
<reference evidence="9 10" key="1">
    <citation type="submission" date="2024-08" db="EMBL/GenBank/DDBJ databases">
        <title>Two novel Cytobacillus novel species.</title>
        <authorList>
            <person name="Liu G."/>
        </authorList>
    </citation>
    <scope>NUCLEOTIDE SEQUENCE [LARGE SCALE GENOMIC DNA]</scope>
    <source>
        <strain evidence="9 10">FJAT-53684</strain>
    </source>
</reference>
<feature type="transmembrane region" description="Helical" evidence="7">
    <location>
        <begin position="219"/>
        <end position="237"/>
    </location>
</feature>
<dbReference type="Proteomes" id="UP001601058">
    <property type="component" value="Unassembled WGS sequence"/>
</dbReference>
<dbReference type="InterPro" id="IPR035906">
    <property type="entry name" value="MetI-like_sf"/>
</dbReference>
<comment type="subcellular location">
    <subcellularLocation>
        <location evidence="1 7">Cell membrane</location>
        <topology evidence="1 7">Multi-pass membrane protein</topology>
    </subcellularLocation>
</comment>
<dbReference type="PROSITE" id="PS50928">
    <property type="entry name" value="ABC_TM1"/>
    <property type="match status" value="1"/>
</dbReference>
<evidence type="ECO:0000313" key="10">
    <source>
        <dbReference type="Proteomes" id="UP001601058"/>
    </source>
</evidence>
<feature type="domain" description="ABC transmembrane type-1" evidence="8">
    <location>
        <begin position="77"/>
        <end position="276"/>
    </location>
</feature>
<feature type="transmembrane region" description="Helical" evidence="7">
    <location>
        <begin position="81"/>
        <end position="102"/>
    </location>
</feature>
<accession>A0ABW6K5G5</accession>
<comment type="caution">
    <text evidence="9">The sequence shown here is derived from an EMBL/GenBank/DDBJ whole genome shotgun (WGS) entry which is preliminary data.</text>
</comment>
<protein>
    <submittedName>
        <fullName evidence="9">ABC transporter permease subunit</fullName>
    </submittedName>
</protein>
<dbReference type="PANTHER" id="PTHR30465:SF44">
    <property type="entry name" value="ABC-TYPE DIPEPTIDE_OLIGOPEPTIDE TRANSPORT SYSTEM, PERMEASE COMPONENT"/>
    <property type="match status" value="1"/>
</dbReference>
<evidence type="ECO:0000256" key="7">
    <source>
        <dbReference type="RuleBase" id="RU363032"/>
    </source>
</evidence>
<keyword evidence="10" id="KW-1185">Reference proteome</keyword>
<feature type="transmembrane region" description="Helical" evidence="7">
    <location>
        <begin position="157"/>
        <end position="173"/>
    </location>
</feature>
<evidence type="ECO:0000256" key="5">
    <source>
        <dbReference type="ARBA" id="ARBA00022989"/>
    </source>
</evidence>
<evidence type="ECO:0000256" key="2">
    <source>
        <dbReference type="ARBA" id="ARBA00022448"/>
    </source>
</evidence>
<proteinExistence type="inferred from homology"/>
<dbReference type="RefSeq" id="WP_389222384.1">
    <property type="nucleotide sequence ID" value="NZ_JBIACJ010000011.1"/>
</dbReference>
<organism evidence="9 10">
    <name type="scientific">Cytobacillus mangrovibacter</name>
    <dbReference type="NCBI Taxonomy" id="3299024"/>
    <lineage>
        <taxon>Bacteria</taxon>
        <taxon>Bacillati</taxon>
        <taxon>Bacillota</taxon>
        <taxon>Bacilli</taxon>
        <taxon>Bacillales</taxon>
        <taxon>Bacillaceae</taxon>
        <taxon>Cytobacillus</taxon>
    </lineage>
</organism>
<dbReference type="Pfam" id="PF00528">
    <property type="entry name" value="BPD_transp_1"/>
    <property type="match status" value="1"/>
</dbReference>
<keyword evidence="5 7" id="KW-1133">Transmembrane helix</keyword>
<dbReference type="PANTHER" id="PTHR30465">
    <property type="entry name" value="INNER MEMBRANE ABC TRANSPORTER"/>
    <property type="match status" value="1"/>
</dbReference>
<keyword evidence="2 7" id="KW-0813">Transport</keyword>
<comment type="similarity">
    <text evidence="7">Belongs to the binding-protein-dependent transport system permease family.</text>
</comment>
<keyword evidence="3" id="KW-1003">Cell membrane</keyword>
<evidence type="ECO:0000256" key="6">
    <source>
        <dbReference type="ARBA" id="ARBA00023136"/>
    </source>
</evidence>
<dbReference type="EMBL" id="JBIACJ010000011">
    <property type="protein sequence ID" value="MFE8698208.1"/>
    <property type="molecule type" value="Genomic_DNA"/>
</dbReference>
<name>A0ABW6K5G5_9BACI</name>
<feature type="transmembrane region" description="Helical" evidence="7">
    <location>
        <begin position="7"/>
        <end position="28"/>
    </location>
</feature>
<evidence type="ECO:0000256" key="1">
    <source>
        <dbReference type="ARBA" id="ARBA00004651"/>
    </source>
</evidence>
<gene>
    <name evidence="9" type="ORF">ACFYKT_17950</name>
</gene>
<dbReference type="SUPFAM" id="SSF161098">
    <property type="entry name" value="MetI-like"/>
    <property type="match status" value="1"/>
</dbReference>
<evidence type="ECO:0000259" key="8">
    <source>
        <dbReference type="PROSITE" id="PS50928"/>
    </source>
</evidence>
<keyword evidence="4 7" id="KW-0812">Transmembrane</keyword>
<feature type="transmembrane region" description="Helical" evidence="7">
    <location>
        <begin position="114"/>
        <end position="137"/>
    </location>
</feature>
<evidence type="ECO:0000256" key="4">
    <source>
        <dbReference type="ARBA" id="ARBA00022692"/>
    </source>
</evidence>
<evidence type="ECO:0000256" key="3">
    <source>
        <dbReference type="ARBA" id="ARBA00022475"/>
    </source>
</evidence>
<sequence length="292" mass="33972">MKYLKSFVIQTASIILLFFLAALPLYLYNMDGKLIFQPFEIPNEITNFIVGLFNGESYFYMQGDRRRFLLSDLSSFFLSSYFYLTSSLLIVIILAFILGIWFWKKSEKWVNSILGFIGIIPDFILVLLLQLLVTYIYKKTGVKVLKVASLSMDDPAIFLPIFTLCILPLFYLIRTLNDKTYEVLTEDYILTAKAKGLTKRYIYIKHVTSNVLPFLKADLYKIVGISLSNLFIIEYLYNTRGLTEILFEYPDNFGYQYNLVVITLLSFFLLYIGTLSTIKLFIFLVERIFING</sequence>